<keyword evidence="3" id="KW-1185">Reference proteome</keyword>
<dbReference type="Proteomes" id="UP000244908">
    <property type="component" value="Chromosome"/>
</dbReference>
<dbReference type="KEGG" id="lpv:HYN51_03570"/>
<accession>A0A2Y9TVX8</accession>
<protein>
    <submittedName>
        <fullName evidence="2">Uncharacterized protein</fullName>
    </submittedName>
</protein>
<evidence type="ECO:0000256" key="1">
    <source>
        <dbReference type="SAM" id="Phobius"/>
    </source>
</evidence>
<gene>
    <name evidence="2" type="ORF">HYN51_03570</name>
</gene>
<proteinExistence type="predicted"/>
<dbReference type="AlphaFoldDB" id="A0A2Y9TVX8"/>
<feature type="transmembrane region" description="Helical" evidence="1">
    <location>
        <begin position="45"/>
        <end position="62"/>
    </location>
</feature>
<feature type="transmembrane region" description="Helical" evidence="1">
    <location>
        <begin position="21"/>
        <end position="39"/>
    </location>
</feature>
<evidence type="ECO:0000313" key="2">
    <source>
        <dbReference type="EMBL" id="AWH87721.1"/>
    </source>
</evidence>
<organism evidence="2 3">
    <name type="scientific">Limnobaculum parvum</name>
    <dbReference type="NCBI Taxonomy" id="2172103"/>
    <lineage>
        <taxon>Bacteria</taxon>
        <taxon>Pseudomonadati</taxon>
        <taxon>Pseudomonadota</taxon>
        <taxon>Gammaproteobacteria</taxon>
        <taxon>Enterobacterales</taxon>
        <taxon>Budviciaceae</taxon>
        <taxon>Limnobaculum</taxon>
    </lineage>
</organism>
<dbReference type="RefSeq" id="WP_108899809.1">
    <property type="nucleotide sequence ID" value="NZ_CP029185.2"/>
</dbReference>
<name>A0A2Y9TVX8_9GAMM</name>
<keyword evidence="1" id="KW-1133">Transmembrane helix</keyword>
<dbReference type="OrthoDB" id="6485698at2"/>
<sequence length="137" mass="15746">MITEHPIAGKVLVVMLNSWRYFAAVSAFAMLFALLMLFFADYSVVMLTISLALGLGCHYYCWRLWMDAHLFNILYRFPEQTEVFDTAINMCWGKKGENNRSLDSRWSGARQLLHRAGLLVLVQWGVVILTVLFSGFE</sequence>
<reference evidence="2 3" key="1">
    <citation type="journal article" date="2019" name="Int. J. Syst. Evol. Microbiol.">
        <title>Limnobaculum parvum gen. nov., sp. nov., isolated from a freshwater lake.</title>
        <authorList>
            <person name="Baek C."/>
            <person name="Shin S.K."/>
            <person name="Yi H."/>
        </authorList>
    </citation>
    <scope>NUCLEOTIDE SEQUENCE [LARGE SCALE GENOMIC DNA]</scope>
    <source>
        <strain evidence="2 3">HYN0051</strain>
    </source>
</reference>
<feature type="transmembrane region" description="Helical" evidence="1">
    <location>
        <begin position="116"/>
        <end position="136"/>
    </location>
</feature>
<keyword evidence="1" id="KW-0472">Membrane</keyword>
<dbReference type="EMBL" id="CP029185">
    <property type="protein sequence ID" value="AWH87721.1"/>
    <property type="molecule type" value="Genomic_DNA"/>
</dbReference>
<keyword evidence="1" id="KW-0812">Transmembrane</keyword>
<evidence type="ECO:0000313" key="3">
    <source>
        <dbReference type="Proteomes" id="UP000244908"/>
    </source>
</evidence>